<keyword evidence="3" id="KW-0472">Membrane</keyword>
<reference evidence="4 5" key="1">
    <citation type="submission" date="2016-08" db="EMBL/GenBank/DDBJ databases">
        <title>A Parts List for Fungal Cellulosomes Revealed by Comparative Genomics.</title>
        <authorList>
            <consortium name="DOE Joint Genome Institute"/>
            <person name="Haitjema C.H."/>
            <person name="Gilmore S.P."/>
            <person name="Henske J.K."/>
            <person name="Solomon K.V."/>
            <person name="De Groot R."/>
            <person name="Kuo A."/>
            <person name="Mondo S.J."/>
            <person name="Salamov A.A."/>
            <person name="Labutti K."/>
            <person name="Zhao Z."/>
            <person name="Chiniquy J."/>
            <person name="Barry K."/>
            <person name="Brewer H.M."/>
            <person name="Purvine S.O."/>
            <person name="Wright A.T."/>
            <person name="Boxma B."/>
            <person name="Van Alen T."/>
            <person name="Hackstein J.H."/>
            <person name="Baker S.E."/>
            <person name="Grigoriev I.V."/>
            <person name="O'Malley M.A."/>
        </authorList>
    </citation>
    <scope>NUCLEOTIDE SEQUENCE [LARGE SCALE GENOMIC DNA]</scope>
    <source>
        <strain evidence="4 5">S4</strain>
    </source>
</reference>
<feature type="non-terminal residue" evidence="4">
    <location>
        <position position="435"/>
    </location>
</feature>
<accession>A0A1Y1XEX5</accession>
<evidence type="ECO:0000256" key="3">
    <source>
        <dbReference type="SAM" id="Phobius"/>
    </source>
</evidence>
<feature type="compositionally biased region" description="Acidic residues" evidence="2">
    <location>
        <begin position="22"/>
        <end position="42"/>
    </location>
</feature>
<evidence type="ECO:0000256" key="1">
    <source>
        <dbReference type="SAM" id="Coils"/>
    </source>
</evidence>
<dbReference type="AlphaFoldDB" id="A0A1Y1XEX5"/>
<keyword evidence="3" id="KW-0812">Transmembrane</keyword>
<proteinExistence type="predicted"/>
<protein>
    <submittedName>
        <fullName evidence="4">Uncharacterized protein</fullName>
    </submittedName>
</protein>
<comment type="caution">
    <text evidence="4">The sequence shown here is derived from an EMBL/GenBank/DDBJ whole genome shotgun (WGS) entry which is preliminary data.</text>
</comment>
<keyword evidence="3" id="KW-1133">Transmembrane helix</keyword>
<organism evidence="4 5">
    <name type="scientific">Anaeromyces robustus</name>
    <dbReference type="NCBI Taxonomy" id="1754192"/>
    <lineage>
        <taxon>Eukaryota</taxon>
        <taxon>Fungi</taxon>
        <taxon>Fungi incertae sedis</taxon>
        <taxon>Chytridiomycota</taxon>
        <taxon>Chytridiomycota incertae sedis</taxon>
        <taxon>Neocallimastigomycetes</taxon>
        <taxon>Neocallimastigales</taxon>
        <taxon>Neocallimastigaceae</taxon>
        <taxon>Anaeromyces</taxon>
    </lineage>
</organism>
<name>A0A1Y1XEX5_9FUNG</name>
<dbReference type="EMBL" id="MCFG01000055">
    <property type="protein sequence ID" value="ORX84295.1"/>
    <property type="molecule type" value="Genomic_DNA"/>
</dbReference>
<evidence type="ECO:0000313" key="4">
    <source>
        <dbReference type="EMBL" id="ORX84295.1"/>
    </source>
</evidence>
<evidence type="ECO:0000256" key="2">
    <source>
        <dbReference type="SAM" id="MobiDB-lite"/>
    </source>
</evidence>
<reference evidence="4 5" key="2">
    <citation type="submission" date="2016-08" db="EMBL/GenBank/DDBJ databases">
        <title>Pervasive Adenine N6-methylation of Active Genes in Fungi.</title>
        <authorList>
            <consortium name="DOE Joint Genome Institute"/>
            <person name="Mondo S.J."/>
            <person name="Dannebaum R.O."/>
            <person name="Kuo R.C."/>
            <person name="Labutti K."/>
            <person name="Haridas S."/>
            <person name="Kuo A."/>
            <person name="Salamov A."/>
            <person name="Ahrendt S.R."/>
            <person name="Lipzen A."/>
            <person name="Sullivan W."/>
            <person name="Andreopoulos W.B."/>
            <person name="Clum A."/>
            <person name="Lindquist E."/>
            <person name="Daum C."/>
            <person name="Ramamoorthy G.K."/>
            <person name="Gryganskyi A."/>
            <person name="Culley D."/>
            <person name="Magnuson J.K."/>
            <person name="James T.Y."/>
            <person name="O'Malley M.A."/>
            <person name="Stajich J.E."/>
            <person name="Spatafora J.W."/>
            <person name="Visel A."/>
            <person name="Grigoriev I.V."/>
        </authorList>
    </citation>
    <scope>NUCLEOTIDE SEQUENCE [LARGE SCALE GENOMIC DNA]</scope>
    <source>
        <strain evidence="4 5">S4</strain>
    </source>
</reference>
<feature type="coiled-coil region" evidence="1">
    <location>
        <begin position="336"/>
        <end position="366"/>
    </location>
</feature>
<feature type="region of interest" description="Disordered" evidence="2">
    <location>
        <begin position="1"/>
        <end position="42"/>
    </location>
</feature>
<keyword evidence="5" id="KW-1185">Reference proteome</keyword>
<sequence length="435" mass="51611">MYLEPGEISSKLSDEEATLFNDNDDLESNNDNNDNSDNDEVDEKDMIYKSLHNIIDDYNNKYKIFSSIHEETFHQNTEDAAEKFIYYDTHINSHDDPYEHTWGNRYLFEYCSWIISHPRFSGDHAWIRLKTPDGNVYSVGLYRGEKRNIYDQFIFPMKIKPCKYMSPDVSEFWKGYYSTISVEITEEQFKKMKAKIEEDQRLIEYRPYQAIKSNCVTWASDVAAVADIYFPSDLPMIKIIFGNNKLQNLGRKIFKSKIMKPYFTFVNKIWAFFMNIVTLFFGAGMIDKKIKRDNDLLQIEPFIRNLKDMADPDKVIIMHPYIIGYYVLNYIKTWRLKQVHKLEKKLNETIDKLKEKKHQVVKYRKESTCSIKTKDLCNINNKNSNSSNKGNIDEKQESIPLLDEKDKILNDDQYQILINEIKQYKKDIHILCKNI</sequence>
<dbReference type="OrthoDB" id="2145170at2759"/>
<feature type="transmembrane region" description="Helical" evidence="3">
    <location>
        <begin position="269"/>
        <end position="286"/>
    </location>
</feature>
<keyword evidence="1" id="KW-0175">Coiled coil</keyword>
<dbReference type="Proteomes" id="UP000193944">
    <property type="component" value="Unassembled WGS sequence"/>
</dbReference>
<evidence type="ECO:0000313" key="5">
    <source>
        <dbReference type="Proteomes" id="UP000193944"/>
    </source>
</evidence>
<gene>
    <name evidence="4" type="ORF">BCR32DRAFT_326015</name>
</gene>